<sequence length="244" mass="27494">METIIMEIRAGAGGDEATLFVGDLLKMYEKYSQTQGWRVVIMGKSLSDLGGYKQVNFEITGEGVFNKMKYEAGVHRVQRIPQTEKSNRIHTSTVTVAVLKKVKENDVQVKPSDLSFDFFKSSGKGGQNVNKRQTAIRITHAPSGLVVTSQTQRNLEQNRQTALANLQTKLDQAKNEKVSSAIIKERRSQIGGADRSEKIRTYNFPQNRLTDHRLNKSFYNLEQIIEGKLDKIVRALENSFPTSD</sequence>
<name>A0A2H0UV53_9BACT</name>
<dbReference type="Proteomes" id="UP000230132">
    <property type="component" value="Unassembled WGS sequence"/>
</dbReference>
<dbReference type="SUPFAM" id="SSF75620">
    <property type="entry name" value="Release factor"/>
    <property type="match status" value="1"/>
</dbReference>
<dbReference type="GO" id="GO:0005737">
    <property type="term" value="C:cytoplasm"/>
    <property type="evidence" value="ECO:0007669"/>
    <property type="project" value="UniProtKB-ARBA"/>
</dbReference>
<evidence type="ECO:0000256" key="1">
    <source>
        <dbReference type="ARBA" id="ARBA00002986"/>
    </source>
</evidence>
<comment type="function">
    <text evidence="1">Peptide chain release factor 1 directs the termination of translation in response to the peptide chain termination codons UAG and UAA.</text>
</comment>
<evidence type="ECO:0000256" key="4">
    <source>
        <dbReference type="ARBA" id="ARBA00022917"/>
    </source>
</evidence>
<dbReference type="AlphaFoldDB" id="A0A2H0UV53"/>
<feature type="domain" description="Peptide chain release factor" evidence="5">
    <location>
        <begin position="2"/>
        <end position="71"/>
    </location>
</feature>
<keyword evidence="3" id="KW-0488">Methylation</keyword>
<accession>A0A2H0UV53</accession>
<organism evidence="6 7">
    <name type="scientific">bacterium (Candidatus Gribaldobacteria) CG10_big_fil_rev_8_21_14_0_10_37_21</name>
    <dbReference type="NCBI Taxonomy" id="2014275"/>
    <lineage>
        <taxon>Bacteria</taxon>
        <taxon>Candidatus Gribaldobacteria</taxon>
    </lineage>
</organism>
<reference evidence="7" key="1">
    <citation type="submission" date="2017-09" db="EMBL/GenBank/DDBJ databases">
        <title>Depth-based differentiation of microbial function through sediment-hosted aquifers and enrichment of novel symbionts in the deep terrestrial subsurface.</title>
        <authorList>
            <person name="Probst A.J."/>
            <person name="Ladd B."/>
            <person name="Jarett J.K."/>
            <person name="Geller-Mcgrath D.E."/>
            <person name="Sieber C.M.K."/>
            <person name="Emerson J.B."/>
            <person name="Anantharaman K."/>
            <person name="Thomas B.C."/>
            <person name="Malmstrom R."/>
            <person name="Stieglmeier M."/>
            <person name="Klingl A."/>
            <person name="Woyke T."/>
            <person name="Ryan C.M."/>
            <person name="Banfield J.F."/>
        </authorList>
    </citation>
    <scope>NUCLEOTIDE SEQUENCE [LARGE SCALE GENOMIC DNA]</scope>
</reference>
<dbReference type="InterPro" id="IPR000352">
    <property type="entry name" value="Pep_chain_release_fac_I"/>
</dbReference>
<dbReference type="PANTHER" id="PTHR43804:SF7">
    <property type="entry name" value="LD18447P"/>
    <property type="match status" value="1"/>
</dbReference>
<evidence type="ECO:0000259" key="5">
    <source>
        <dbReference type="SMART" id="SM00937"/>
    </source>
</evidence>
<evidence type="ECO:0000313" key="7">
    <source>
        <dbReference type="Proteomes" id="UP000230132"/>
    </source>
</evidence>
<comment type="similarity">
    <text evidence="2">Belongs to the prokaryotic/mitochondrial release factor family.</text>
</comment>
<dbReference type="SMART" id="SM00937">
    <property type="entry name" value="PCRF"/>
    <property type="match status" value="1"/>
</dbReference>
<dbReference type="PANTHER" id="PTHR43804">
    <property type="entry name" value="LD18447P"/>
    <property type="match status" value="1"/>
</dbReference>
<gene>
    <name evidence="6" type="ORF">COU05_00690</name>
</gene>
<keyword evidence="4" id="KW-0648">Protein biosynthesis</keyword>
<dbReference type="InterPro" id="IPR045853">
    <property type="entry name" value="Pep_chain_release_fac_I_sf"/>
</dbReference>
<dbReference type="InterPro" id="IPR005139">
    <property type="entry name" value="PCRF"/>
</dbReference>
<dbReference type="EMBL" id="PFAX01000009">
    <property type="protein sequence ID" value="PIR90687.1"/>
    <property type="molecule type" value="Genomic_DNA"/>
</dbReference>
<protein>
    <submittedName>
        <fullName evidence="6">Peptide chain release factor 1</fullName>
    </submittedName>
</protein>
<dbReference type="Gene3D" id="3.30.70.1660">
    <property type="match status" value="1"/>
</dbReference>
<dbReference type="InterPro" id="IPR050057">
    <property type="entry name" value="Prokaryotic/Mito_RF"/>
</dbReference>
<dbReference type="Gene3D" id="3.30.160.20">
    <property type="match status" value="1"/>
</dbReference>
<dbReference type="Pfam" id="PF03462">
    <property type="entry name" value="PCRF"/>
    <property type="match status" value="1"/>
</dbReference>
<dbReference type="GO" id="GO:0003747">
    <property type="term" value="F:translation release factor activity"/>
    <property type="evidence" value="ECO:0007669"/>
    <property type="project" value="InterPro"/>
</dbReference>
<dbReference type="Pfam" id="PF00472">
    <property type="entry name" value="RF-1"/>
    <property type="match status" value="1"/>
</dbReference>
<evidence type="ECO:0000256" key="2">
    <source>
        <dbReference type="ARBA" id="ARBA00010835"/>
    </source>
</evidence>
<proteinExistence type="inferred from homology"/>
<evidence type="ECO:0000313" key="6">
    <source>
        <dbReference type="EMBL" id="PIR90687.1"/>
    </source>
</evidence>
<dbReference type="FunFam" id="3.30.70.1660:FF:000002">
    <property type="entry name" value="Peptide chain release factor 1"/>
    <property type="match status" value="1"/>
</dbReference>
<evidence type="ECO:0000256" key="3">
    <source>
        <dbReference type="ARBA" id="ARBA00022481"/>
    </source>
</evidence>
<comment type="caution">
    <text evidence="6">The sequence shown here is derived from an EMBL/GenBank/DDBJ whole genome shotgun (WGS) entry which is preliminary data.</text>
</comment>